<gene>
    <name evidence="2" type="ORF">NLI96_g4755</name>
</gene>
<feature type="compositionally biased region" description="Low complexity" evidence="1">
    <location>
        <begin position="59"/>
        <end position="70"/>
    </location>
</feature>
<name>A0AAD5YEH6_9APHY</name>
<dbReference type="EMBL" id="JANAWD010000144">
    <property type="protein sequence ID" value="KAJ3485707.1"/>
    <property type="molecule type" value="Genomic_DNA"/>
</dbReference>
<dbReference type="GO" id="GO:0005762">
    <property type="term" value="C:mitochondrial large ribosomal subunit"/>
    <property type="evidence" value="ECO:0007669"/>
    <property type="project" value="TreeGrafter"/>
</dbReference>
<dbReference type="InterPro" id="IPR024388">
    <property type="entry name" value="Ribosomal_mL58"/>
</dbReference>
<evidence type="ECO:0008006" key="4">
    <source>
        <dbReference type="Google" id="ProtNLM"/>
    </source>
</evidence>
<accession>A0AAD5YEH6</accession>
<dbReference type="AlphaFoldDB" id="A0AAD5YEH6"/>
<evidence type="ECO:0000313" key="2">
    <source>
        <dbReference type="EMBL" id="KAJ3485707.1"/>
    </source>
</evidence>
<dbReference type="Pfam" id="PF12824">
    <property type="entry name" value="MRP-L20"/>
    <property type="match status" value="1"/>
</dbReference>
<dbReference type="PANTHER" id="PTHR28266">
    <property type="entry name" value="54S RIBOSOMAL PROTEIN L20, MITOCHONDRIAL"/>
    <property type="match status" value="1"/>
</dbReference>
<organism evidence="2 3">
    <name type="scientific">Meripilus lineatus</name>
    <dbReference type="NCBI Taxonomy" id="2056292"/>
    <lineage>
        <taxon>Eukaryota</taxon>
        <taxon>Fungi</taxon>
        <taxon>Dikarya</taxon>
        <taxon>Basidiomycota</taxon>
        <taxon>Agaricomycotina</taxon>
        <taxon>Agaricomycetes</taxon>
        <taxon>Polyporales</taxon>
        <taxon>Meripilaceae</taxon>
        <taxon>Meripilus</taxon>
    </lineage>
</organism>
<feature type="region of interest" description="Disordered" evidence="1">
    <location>
        <begin position="17"/>
        <end position="77"/>
    </location>
</feature>
<dbReference type="GO" id="GO:0003735">
    <property type="term" value="F:structural constituent of ribosome"/>
    <property type="evidence" value="ECO:0007669"/>
    <property type="project" value="TreeGrafter"/>
</dbReference>
<evidence type="ECO:0000313" key="3">
    <source>
        <dbReference type="Proteomes" id="UP001212997"/>
    </source>
</evidence>
<evidence type="ECO:0000256" key="1">
    <source>
        <dbReference type="SAM" id="MobiDB-lite"/>
    </source>
</evidence>
<comment type="caution">
    <text evidence="2">The sequence shown here is derived from an EMBL/GenBank/DDBJ whole genome shotgun (WGS) entry which is preliminary data.</text>
</comment>
<dbReference type="Proteomes" id="UP001212997">
    <property type="component" value="Unassembled WGS sequence"/>
</dbReference>
<sequence>MKARSLLRPIFSRCYSSRLPQRPPYRAPDPLTSDPNVLHQPLPEGDLTFIHRPPPTAPTPFSYTTSPSSPLLQDTPSPLAFATLPPTMRQIKEFPRMSDEDVARLRALRAEDPVKWTRGALAKEFGCSPTFVMHVAALKSADKKRAVRARDAEHEEVRSKWGEKKSMVREIRKKRREYW</sequence>
<protein>
    <recommendedName>
        <fullName evidence="4">60S ribosomal protein L20</fullName>
    </recommendedName>
</protein>
<dbReference type="PANTHER" id="PTHR28266:SF1">
    <property type="entry name" value="LARGE RIBOSOMAL SUBUNIT PROTEIN ML58"/>
    <property type="match status" value="1"/>
</dbReference>
<keyword evidence="3" id="KW-1185">Reference proteome</keyword>
<proteinExistence type="predicted"/>
<reference evidence="2" key="1">
    <citation type="submission" date="2022-07" db="EMBL/GenBank/DDBJ databases">
        <title>Genome Sequence of Physisporinus lineatus.</title>
        <authorList>
            <person name="Buettner E."/>
        </authorList>
    </citation>
    <scope>NUCLEOTIDE SEQUENCE</scope>
    <source>
        <strain evidence="2">VT162</strain>
    </source>
</reference>